<dbReference type="AlphaFoldDB" id="A0A5N5SJZ1"/>
<dbReference type="Proteomes" id="UP000326759">
    <property type="component" value="Unassembled WGS sequence"/>
</dbReference>
<name>A0A5N5SJZ1_9CRUS</name>
<dbReference type="GO" id="GO:0007018">
    <property type="term" value="P:microtubule-based movement"/>
    <property type="evidence" value="ECO:0007669"/>
    <property type="project" value="InterPro"/>
</dbReference>
<dbReference type="GO" id="GO:0051959">
    <property type="term" value="F:dynein light intermediate chain binding"/>
    <property type="evidence" value="ECO:0007669"/>
    <property type="project" value="InterPro"/>
</dbReference>
<evidence type="ECO:0000313" key="2">
    <source>
        <dbReference type="EMBL" id="KAB7494297.1"/>
    </source>
</evidence>
<dbReference type="InterPro" id="IPR026983">
    <property type="entry name" value="DHC"/>
</dbReference>
<evidence type="ECO:0000259" key="1">
    <source>
        <dbReference type="Pfam" id="PF12781"/>
    </source>
</evidence>
<dbReference type="PANTHER" id="PTHR45703">
    <property type="entry name" value="DYNEIN HEAVY CHAIN"/>
    <property type="match status" value="1"/>
</dbReference>
<feature type="domain" description="Dynein heavy chain ATP-binding dynein motor region" evidence="1">
    <location>
        <begin position="4"/>
        <end position="77"/>
    </location>
</feature>
<proteinExistence type="predicted"/>
<dbReference type="PANTHER" id="PTHR45703:SF37">
    <property type="entry name" value="DYNEINS HEAVY CHAIN"/>
    <property type="match status" value="1"/>
</dbReference>
<accession>A0A5N5SJZ1</accession>
<dbReference type="OrthoDB" id="6365035at2759"/>
<evidence type="ECO:0000313" key="3">
    <source>
        <dbReference type="Proteomes" id="UP000326759"/>
    </source>
</evidence>
<keyword evidence="3" id="KW-1185">Reference proteome</keyword>
<dbReference type="InterPro" id="IPR035706">
    <property type="entry name" value="AAA_9"/>
</dbReference>
<reference evidence="2 3" key="1">
    <citation type="journal article" date="2019" name="PLoS Biol.">
        <title>Sex chromosomes control vertical transmission of feminizing Wolbachia symbionts in an isopod.</title>
        <authorList>
            <person name="Becking T."/>
            <person name="Chebbi M.A."/>
            <person name="Giraud I."/>
            <person name="Moumen B."/>
            <person name="Laverre T."/>
            <person name="Caubet Y."/>
            <person name="Peccoud J."/>
            <person name="Gilbert C."/>
            <person name="Cordaux R."/>
        </authorList>
    </citation>
    <scope>NUCLEOTIDE SEQUENCE [LARGE SCALE GENOMIC DNA]</scope>
    <source>
        <strain evidence="2">ANa2</strain>
        <tissue evidence="2">Whole body excluding digestive tract and cuticle</tissue>
    </source>
</reference>
<gene>
    <name evidence="2" type="primary">DNAH8</name>
    <name evidence="2" type="ORF">Anas_03916</name>
</gene>
<dbReference type="Pfam" id="PF12781">
    <property type="entry name" value="AAA_9"/>
    <property type="match status" value="1"/>
</dbReference>
<sequence length="440" mass="50730">MAPKVLEEKLLNEVFERERFDLFEQRTTLSGSIRKDEEALEGLELSILRKLSETTLGQLDNEDLLSSFYEAKTTSAEYRTRLAESKRSLLKIGNARDKYRPVATRGRLFEECITSSTDEEVAMSFDQRIDTLVLGLTQRISTYVKRSIEVNHRLVFLMGLTANVSYENEELSMTTWKALTKKEVTHVDKFFRKIGKCDPEIRCVMMDKSLDEAIPLTLYDMQTDLTSVSSKGKPNFAPRKISNFNVLLLLRYYKPRILLIGAREVVKNILNDHQILETNVDINNLLLPEDRNMGTFIWTDYLSDTLSEIMSWAISNDIQGLTRIFINPSFPIPSSDISGILAMVSSEIDDQLYEHHYQRCLWRKIVWLAASVHTIVYVSQLWNTSNTEPSSSKDVTCTSPSFNIRFDMWTQMNNIRLTFDILFKSSMKEELTEDSAVKIL</sequence>
<organism evidence="2 3">
    <name type="scientific">Armadillidium nasatum</name>
    <dbReference type="NCBI Taxonomy" id="96803"/>
    <lineage>
        <taxon>Eukaryota</taxon>
        <taxon>Metazoa</taxon>
        <taxon>Ecdysozoa</taxon>
        <taxon>Arthropoda</taxon>
        <taxon>Crustacea</taxon>
        <taxon>Multicrustacea</taxon>
        <taxon>Malacostraca</taxon>
        <taxon>Eumalacostraca</taxon>
        <taxon>Peracarida</taxon>
        <taxon>Isopoda</taxon>
        <taxon>Oniscidea</taxon>
        <taxon>Crinocheta</taxon>
        <taxon>Armadillidiidae</taxon>
        <taxon>Armadillidium</taxon>
    </lineage>
</organism>
<feature type="non-terminal residue" evidence="2">
    <location>
        <position position="440"/>
    </location>
</feature>
<dbReference type="GO" id="GO:0045505">
    <property type="term" value="F:dynein intermediate chain binding"/>
    <property type="evidence" value="ECO:0007669"/>
    <property type="project" value="InterPro"/>
</dbReference>
<dbReference type="Gene3D" id="6.10.140.1060">
    <property type="match status" value="1"/>
</dbReference>
<protein>
    <submittedName>
        <fullName evidence="2">Dynein heavy chain 8, axonemal</fullName>
    </submittedName>
</protein>
<dbReference type="EMBL" id="SEYY01024218">
    <property type="protein sequence ID" value="KAB7494297.1"/>
    <property type="molecule type" value="Genomic_DNA"/>
</dbReference>
<dbReference type="GO" id="GO:0030286">
    <property type="term" value="C:dynein complex"/>
    <property type="evidence" value="ECO:0007669"/>
    <property type="project" value="InterPro"/>
</dbReference>
<comment type="caution">
    <text evidence="2">The sequence shown here is derived from an EMBL/GenBank/DDBJ whole genome shotgun (WGS) entry which is preliminary data.</text>
</comment>